<dbReference type="GO" id="GO:0005524">
    <property type="term" value="F:ATP binding"/>
    <property type="evidence" value="ECO:0007669"/>
    <property type="project" value="UniProtKB-UniRule"/>
</dbReference>
<dbReference type="GO" id="GO:0005737">
    <property type="term" value="C:cytoplasm"/>
    <property type="evidence" value="ECO:0007669"/>
    <property type="project" value="TreeGrafter"/>
</dbReference>
<organism evidence="1 2">
    <name type="scientific">Vagococcus penaei</name>
    <dbReference type="NCBI Taxonomy" id="633807"/>
    <lineage>
        <taxon>Bacteria</taxon>
        <taxon>Bacillati</taxon>
        <taxon>Bacillota</taxon>
        <taxon>Bacilli</taxon>
        <taxon>Lactobacillales</taxon>
        <taxon>Enterococcaceae</taxon>
        <taxon>Vagococcus</taxon>
    </lineage>
</organism>
<dbReference type="Pfam" id="PF07478">
    <property type="entry name" value="Dala_Dala_lig_C"/>
    <property type="match status" value="1"/>
</dbReference>
<dbReference type="RefSeq" id="WP_077275016.1">
    <property type="nucleotide sequence ID" value="NZ_CP019609.1"/>
</dbReference>
<dbReference type="GO" id="GO:0046872">
    <property type="term" value="F:metal ion binding"/>
    <property type="evidence" value="ECO:0007669"/>
    <property type="project" value="InterPro"/>
</dbReference>
<dbReference type="GO" id="GO:0008716">
    <property type="term" value="F:D-alanine-D-alanine ligase activity"/>
    <property type="evidence" value="ECO:0007669"/>
    <property type="project" value="InterPro"/>
</dbReference>
<protein>
    <submittedName>
        <fullName evidence="1">Uncharacterized protein</fullName>
    </submittedName>
</protein>
<proteinExistence type="predicted"/>
<dbReference type="PROSITE" id="PS50975">
    <property type="entry name" value="ATP_GRASP"/>
    <property type="match status" value="1"/>
</dbReference>
<reference evidence="1 2" key="1">
    <citation type="journal article" date="2010" name="Int. J. Syst. Evol. Microbiol.">
        <title>Vagococcus penaei sp. nov., isolated from spoilage microbiota of cooked shrimp (Penaeus vannamei).</title>
        <authorList>
            <person name="Jaffres E."/>
            <person name="Prevost H."/>
            <person name="Rossero A."/>
            <person name="Joffraud J.J."/>
            <person name="Dousset X."/>
        </authorList>
    </citation>
    <scope>NUCLEOTIDE SEQUENCE [LARGE SCALE GENOMIC DNA]</scope>
    <source>
        <strain evidence="1 2">CD276</strain>
    </source>
</reference>
<dbReference type="NCBIfam" id="NF002688">
    <property type="entry name" value="PRK02471.1"/>
    <property type="match status" value="1"/>
</dbReference>
<dbReference type="GO" id="GO:0018169">
    <property type="term" value="F:ribosomal S6-glutamic acid ligase activity"/>
    <property type="evidence" value="ECO:0007669"/>
    <property type="project" value="TreeGrafter"/>
</dbReference>
<dbReference type="AlphaFoldDB" id="A0A1Q2D3H2"/>
<name>A0A1Q2D3H2_9ENTE</name>
<dbReference type="InterPro" id="IPR011095">
    <property type="entry name" value="Dala_Dala_lig_C"/>
</dbReference>
<dbReference type="Pfam" id="PF18419">
    <property type="entry name" value="ATP-grasp_6"/>
    <property type="match status" value="1"/>
</dbReference>
<accession>A0A1Q2D3H2</accession>
<dbReference type="KEGG" id="vpi:BW732_00885"/>
<dbReference type="STRING" id="633807.BW732_00885"/>
<evidence type="ECO:0000313" key="2">
    <source>
        <dbReference type="Proteomes" id="UP000188246"/>
    </source>
</evidence>
<dbReference type="EMBL" id="CP019609">
    <property type="protein sequence ID" value="AQP52920.1"/>
    <property type="molecule type" value="Genomic_DNA"/>
</dbReference>
<dbReference type="PANTHER" id="PTHR21621:SF0">
    <property type="entry name" value="BETA-CITRYLGLUTAMATE SYNTHASE B-RELATED"/>
    <property type="match status" value="1"/>
</dbReference>
<keyword evidence="2" id="KW-1185">Reference proteome</keyword>
<dbReference type="OrthoDB" id="9813261at2"/>
<gene>
    <name evidence="1" type="ORF">BW732_00885</name>
</gene>
<dbReference type="Gene3D" id="3.30.470.20">
    <property type="entry name" value="ATP-grasp fold, B domain"/>
    <property type="match status" value="2"/>
</dbReference>
<dbReference type="InterPro" id="IPR011761">
    <property type="entry name" value="ATP-grasp"/>
</dbReference>
<evidence type="ECO:0000313" key="1">
    <source>
        <dbReference type="EMBL" id="AQP52920.1"/>
    </source>
</evidence>
<dbReference type="GO" id="GO:0009432">
    <property type="term" value="P:SOS response"/>
    <property type="evidence" value="ECO:0007669"/>
    <property type="project" value="TreeGrafter"/>
</dbReference>
<sequence length="574" mass="65835">MTQFSSVLYPNHSMITFDFDEKLLKLKTPIVNQINPITDYLAAIQEIALRSVGPTIFLGYDTVDNQVDNTMSLYFFMNRFFINEISSLFIDDQDILHLEVTSILVNWTKAFQQLTGNNMNQTLNFTTICNDDLGPAIVVEGIKINPNLPQGISESDITYMSLLIMCAYYQVGEYDIDKLSCMSLADIYQLVDEMLSELNYSQKVINLMRHYQSLKVDEYEYESNASQTFHTQVWENHFELSGFTDMELSTQLMLASAIELDLGFQVLDKNEQVVKLTYGNHIEYVKNTNMTRLDSYISPLIMENKTVTKELLRQDGFRVPNGCEYNNQMDAEAAYQEFRQMAIVVKPKSTNFSLGISIFQKGFQQSDFKEAIHLAFKEDTSILIEEFIEGTEYRFYVLDNQVEGIILRVPANVKGDGIHTITELVDRKNNDPLRGTEYRKPLQKIRLGEIERLMLKTQGYQVTDIPKEDEIVYLRENSNVSTGGDSIDMTDQVDDSYKKIAVDAVAALGAFVSGIDLMIPDYHKKARRMSNDYGIIEANFNPAIHMHMFPYQGTRRPLASKLLLKLFPEASRYE</sequence>
<dbReference type="Proteomes" id="UP000188246">
    <property type="component" value="Chromosome"/>
</dbReference>
<dbReference type="SUPFAM" id="SSF56059">
    <property type="entry name" value="Glutathione synthetase ATP-binding domain-like"/>
    <property type="match status" value="1"/>
</dbReference>
<dbReference type="PANTHER" id="PTHR21621">
    <property type="entry name" value="RIBOSOMAL PROTEIN S6 MODIFICATION PROTEIN"/>
    <property type="match status" value="1"/>
</dbReference>
<dbReference type="InterPro" id="IPR040657">
    <property type="entry name" value="GshAB_ATP-grasp"/>
</dbReference>